<dbReference type="SUPFAM" id="SSF46689">
    <property type="entry name" value="Homeodomain-like"/>
    <property type="match status" value="2"/>
</dbReference>
<keyword evidence="5 7" id="KW-0804">Transcription</keyword>
<dbReference type="CDD" id="cd00167">
    <property type="entry name" value="SANT"/>
    <property type="match status" value="1"/>
</dbReference>
<dbReference type="InterPro" id="IPR009057">
    <property type="entry name" value="Homeodomain-like_sf"/>
</dbReference>
<dbReference type="InterPro" id="IPR043145">
    <property type="entry name" value="Znf_ZZ_sf"/>
</dbReference>
<evidence type="ECO:0000259" key="10">
    <source>
        <dbReference type="PROSITE" id="PS50090"/>
    </source>
</evidence>
<evidence type="ECO:0000256" key="2">
    <source>
        <dbReference type="ARBA" id="ARBA00022771"/>
    </source>
</evidence>
<dbReference type="Proteomes" id="UP001565368">
    <property type="component" value="Unassembled WGS sequence"/>
</dbReference>
<dbReference type="InterPro" id="IPR036388">
    <property type="entry name" value="WH-like_DNA-bd_sf"/>
</dbReference>
<feature type="domain" description="SWIRM" evidence="12">
    <location>
        <begin position="478"/>
        <end position="574"/>
    </location>
</feature>
<feature type="region of interest" description="Disordered" evidence="9">
    <location>
        <begin position="241"/>
        <end position="305"/>
    </location>
</feature>
<accession>A0ABR3Q6Q9</accession>
<dbReference type="RefSeq" id="XP_069210266.1">
    <property type="nucleotide sequence ID" value="XM_069352848.1"/>
</dbReference>
<evidence type="ECO:0000259" key="11">
    <source>
        <dbReference type="PROSITE" id="PS50135"/>
    </source>
</evidence>
<keyword evidence="15" id="KW-1185">Reference proteome</keyword>
<evidence type="ECO:0000256" key="1">
    <source>
        <dbReference type="ARBA" id="ARBA00022723"/>
    </source>
</evidence>
<dbReference type="PROSITE" id="PS50090">
    <property type="entry name" value="MYB_LIKE"/>
    <property type="match status" value="1"/>
</dbReference>
<sequence>MTVTQRRVRADPQQDRVVTEPGVKYTCDSCGVDITHTIRIKCAAPECEEVDLCPNCFSEGKEVQRHRAWHPYKVVEQHSYPIFTADWGADEELLLVSGLILHGLGNWIEVADHVGTRTKEECEKHYLQVYLGQGGDSSKLPSTVTVVDSNREFMPAMDRDFEVDPDEFQEKKRRRIEEMRKPAAIPPAGSIAPLVSAPTNHEVGGFMPGRLEFEHELENDAELAVKDMEFGLVFKFGGDEQPQAKITRPVEEEEEEDEEDDDDEDEEDVKPKTEDDVKKEPSEDDDASSSGKKRKREKPVVDPGVDVEDEDELEIKLAMLDIYFKKLDKREEVKDLIFERALTEHKRILANERKRPKDERELIQRYKVFAKLQTAQDFEVLIEGLIFEQQLRRRIAELQEYRRVGITTGAEAEAYETAKAARAGYRPVVSREQTEVIRTGARVNAGQHRFLHGTPGPQGAAAANDRGSRDPTPRVPGHGGRKPPTPLNLANAASLDLLTTEEQTLCSALRVLPKPYLLIKETYLRENERRKGLLKRRDARKMMKIDVNKSGRIFDFLVANGILKLMYDPTIKGLGPGKEGHHVGVPIDVTTGRPLVQPVVLQPTAVTNGGP</sequence>
<dbReference type="EMBL" id="JBBXJM010000003">
    <property type="protein sequence ID" value="KAL1410322.1"/>
    <property type="molecule type" value="Genomic_DNA"/>
</dbReference>
<dbReference type="Pfam" id="PF25299">
    <property type="entry name" value="ZZ_ADA2"/>
    <property type="match status" value="1"/>
</dbReference>
<keyword evidence="6 7" id="KW-0539">Nucleus</keyword>
<feature type="region of interest" description="Disordered" evidence="9">
    <location>
        <begin position="446"/>
        <end position="486"/>
    </location>
</feature>
<dbReference type="PANTHER" id="PTHR12374">
    <property type="entry name" value="TRANSCRIPTIONAL ADAPTOR 2 ADA2 -RELATED"/>
    <property type="match status" value="1"/>
</dbReference>
<dbReference type="SMART" id="SM00717">
    <property type="entry name" value="SANT"/>
    <property type="match status" value="1"/>
</dbReference>
<dbReference type="PIRSF" id="PIRSF025024">
    <property type="entry name" value="Transcriptional_adaptor_2"/>
    <property type="match status" value="1"/>
</dbReference>
<dbReference type="Pfam" id="PF04433">
    <property type="entry name" value="SWIRM"/>
    <property type="match status" value="1"/>
</dbReference>
<dbReference type="InterPro" id="IPR041983">
    <property type="entry name" value="ADA2-like_ZZ"/>
</dbReference>
<name>A0ABR3Q6Q9_9TREE</name>
<feature type="compositionally biased region" description="Basic and acidic residues" evidence="9">
    <location>
        <begin position="269"/>
        <end position="281"/>
    </location>
</feature>
<evidence type="ECO:0000313" key="15">
    <source>
        <dbReference type="Proteomes" id="UP001565368"/>
    </source>
</evidence>
<comment type="subcellular location">
    <subcellularLocation>
        <location evidence="7">Nucleus</location>
    </subcellularLocation>
</comment>
<dbReference type="InterPro" id="IPR055141">
    <property type="entry name" value="TADA2A_B-like_dom"/>
</dbReference>
<evidence type="ECO:0000259" key="13">
    <source>
        <dbReference type="PROSITE" id="PS51293"/>
    </source>
</evidence>
<evidence type="ECO:0000256" key="4">
    <source>
        <dbReference type="ARBA" id="ARBA00023015"/>
    </source>
</evidence>
<feature type="domain" description="Myb-like" evidence="10">
    <location>
        <begin position="87"/>
        <end position="130"/>
    </location>
</feature>
<evidence type="ECO:0000259" key="12">
    <source>
        <dbReference type="PROSITE" id="PS50934"/>
    </source>
</evidence>
<evidence type="ECO:0000256" key="5">
    <source>
        <dbReference type="ARBA" id="ARBA00023163"/>
    </source>
</evidence>
<proteinExistence type="predicted"/>
<dbReference type="PANTHER" id="PTHR12374:SF20">
    <property type="entry name" value="TRANSCRIPTIONAL ADAPTER 2-ALPHA"/>
    <property type="match status" value="1"/>
</dbReference>
<keyword evidence="4 7" id="KW-0805">Transcription regulation</keyword>
<dbReference type="Pfam" id="PF22941">
    <property type="entry name" value="TADA2A-like_3rd"/>
    <property type="match status" value="1"/>
</dbReference>
<dbReference type="Gene3D" id="1.10.10.60">
    <property type="entry name" value="Homeodomain-like"/>
    <property type="match status" value="1"/>
</dbReference>
<evidence type="ECO:0000256" key="3">
    <source>
        <dbReference type="ARBA" id="ARBA00022833"/>
    </source>
</evidence>
<keyword evidence="3" id="KW-0862">Zinc</keyword>
<reference evidence="14 15" key="1">
    <citation type="submission" date="2023-08" db="EMBL/GenBank/DDBJ databases">
        <title>Annotated Genome Sequence of Vanrija albida AlHP1.</title>
        <authorList>
            <person name="Herzog R."/>
        </authorList>
    </citation>
    <scope>NUCLEOTIDE SEQUENCE [LARGE SCALE GENOMIC DNA]</scope>
    <source>
        <strain evidence="14 15">AlHP1</strain>
    </source>
</reference>
<dbReference type="InterPro" id="IPR017884">
    <property type="entry name" value="SANT_dom"/>
</dbReference>
<organism evidence="14 15">
    <name type="scientific">Vanrija albida</name>
    <dbReference type="NCBI Taxonomy" id="181172"/>
    <lineage>
        <taxon>Eukaryota</taxon>
        <taxon>Fungi</taxon>
        <taxon>Dikarya</taxon>
        <taxon>Basidiomycota</taxon>
        <taxon>Agaricomycotina</taxon>
        <taxon>Tremellomycetes</taxon>
        <taxon>Trichosporonales</taxon>
        <taxon>Trichosporonaceae</taxon>
        <taxon>Vanrija</taxon>
    </lineage>
</organism>
<feature type="domain" description="SANT" evidence="13">
    <location>
        <begin position="82"/>
        <end position="134"/>
    </location>
</feature>
<protein>
    <recommendedName>
        <fullName evidence="7">Transcriptional adapter 2</fullName>
    </recommendedName>
</protein>
<evidence type="ECO:0000256" key="8">
    <source>
        <dbReference type="PROSITE-ProRule" id="PRU00228"/>
    </source>
</evidence>
<dbReference type="PROSITE" id="PS01357">
    <property type="entry name" value="ZF_ZZ_1"/>
    <property type="match status" value="1"/>
</dbReference>
<dbReference type="GeneID" id="95985372"/>
<dbReference type="InterPro" id="IPR000433">
    <property type="entry name" value="Znf_ZZ"/>
</dbReference>
<dbReference type="Pfam" id="PF00249">
    <property type="entry name" value="Myb_DNA-binding"/>
    <property type="match status" value="1"/>
</dbReference>
<dbReference type="Gene3D" id="1.10.10.10">
    <property type="entry name" value="Winged helix-like DNA-binding domain superfamily/Winged helix DNA-binding domain"/>
    <property type="match status" value="1"/>
</dbReference>
<dbReference type="PROSITE" id="PS50135">
    <property type="entry name" value="ZF_ZZ_2"/>
    <property type="match status" value="1"/>
</dbReference>
<dbReference type="CDD" id="cd02335">
    <property type="entry name" value="ZZ_ADA2"/>
    <property type="match status" value="1"/>
</dbReference>
<evidence type="ECO:0000313" key="14">
    <source>
        <dbReference type="EMBL" id="KAL1410322.1"/>
    </source>
</evidence>
<evidence type="ECO:0000256" key="6">
    <source>
        <dbReference type="ARBA" id="ARBA00023242"/>
    </source>
</evidence>
<evidence type="ECO:0000256" key="9">
    <source>
        <dbReference type="SAM" id="MobiDB-lite"/>
    </source>
</evidence>
<keyword evidence="2 8" id="KW-0863">Zinc-finger</keyword>
<dbReference type="SUPFAM" id="SSF57850">
    <property type="entry name" value="RING/U-box"/>
    <property type="match status" value="1"/>
</dbReference>
<dbReference type="InterPro" id="IPR007526">
    <property type="entry name" value="SWIRM"/>
</dbReference>
<dbReference type="PROSITE" id="PS51293">
    <property type="entry name" value="SANT"/>
    <property type="match status" value="1"/>
</dbReference>
<keyword evidence="1" id="KW-0479">Metal-binding</keyword>
<evidence type="ECO:0000256" key="7">
    <source>
        <dbReference type="PIRNR" id="PIRNR025024"/>
    </source>
</evidence>
<dbReference type="SMART" id="SM00291">
    <property type="entry name" value="ZnF_ZZ"/>
    <property type="match status" value="1"/>
</dbReference>
<feature type="compositionally biased region" description="Acidic residues" evidence="9">
    <location>
        <begin position="251"/>
        <end position="268"/>
    </location>
</feature>
<dbReference type="PROSITE" id="PS50934">
    <property type="entry name" value="SWIRM"/>
    <property type="match status" value="1"/>
</dbReference>
<dbReference type="Gene3D" id="3.30.60.90">
    <property type="match status" value="1"/>
</dbReference>
<gene>
    <name evidence="14" type="primary">ADA2</name>
    <name evidence="14" type="ORF">Q8F55_004329</name>
</gene>
<dbReference type="InterPro" id="IPR001005">
    <property type="entry name" value="SANT/Myb"/>
</dbReference>
<dbReference type="InterPro" id="IPR016827">
    <property type="entry name" value="Ada2/TADA2"/>
</dbReference>
<feature type="domain" description="ZZ-type" evidence="11">
    <location>
        <begin position="22"/>
        <end position="80"/>
    </location>
</feature>
<comment type="caution">
    <text evidence="14">The sequence shown here is derived from an EMBL/GenBank/DDBJ whole genome shotgun (WGS) entry which is preliminary data.</text>
</comment>